<accession>A0A8T1WJG2</accession>
<evidence type="ECO:0000313" key="1">
    <source>
        <dbReference type="EMBL" id="KAG7393375.1"/>
    </source>
</evidence>
<evidence type="ECO:0000313" key="2">
    <source>
        <dbReference type="Proteomes" id="UP000694044"/>
    </source>
</evidence>
<organism evidence="1 2">
    <name type="scientific">Phytophthora pseudosyringae</name>
    <dbReference type="NCBI Taxonomy" id="221518"/>
    <lineage>
        <taxon>Eukaryota</taxon>
        <taxon>Sar</taxon>
        <taxon>Stramenopiles</taxon>
        <taxon>Oomycota</taxon>
        <taxon>Peronosporomycetes</taxon>
        <taxon>Peronosporales</taxon>
        <taxon>Peronosporaceae</taxon>
        <taxon>Phytophthora</taxon>
    </lineage>
</organism>
<dbReference type="EMBL" id="JAGDFM010000004">
    <property type="protein sequence ID" value="KAG7393375.1"/>
    <property type="molecule type" value="Genomic_DNA"/>
</dbReference>
<keyword evidence="2" id="KW-1185">Reference proteome</keyword>
<proteinExistence type="predicted"/>
<dbReference type="OrthoDB" id="126632at2759"/>
<sequence>MLALRKFVSEGKIILRAALSEVLADEMRSLARHGNFIWTSDLISGLLEDDSRVEAAIPDQQARNLTVILRIFFKTFSRKPKRRTGNLSRLGLETRTASLDASLRRINHR</sequence>
<name>A0A8T1WJG2_9STRA</name>
<dbReference type="Proteomes" id="UP000694044">
    <property type="component" value="Unassembled WGS sequence"/>
</dbReference>
<comment type="caution">
    <text evidence="1">The sequence shown here is derived from an EMBL/GenBank/DDBJ whole genome shotgun (WGS) entry which is preliminary data.</text>
</comment>
<dbReference type="AlphaFoldDB" id="A0A8T1WJG2"/>
<gene>
    <name evidence="1" type="ORF">PHYPSEUDO_009579</name>
</gene>
<reference evidence="1" key="1">
    <citation type="submission" date="2021-02" db="EMBL/GenBank/DDBJ databases">
        <authorList>
            <person name="Palmer J.M."/>
        </authorList>
    </citation>
    <scope>NUCLEOTIDE SEQUENCE</scope>
    <source>
        <strain evidence="1">SCRP734</strain>
    </source>
</reference>
<protein>
    <submittedName>
        <fullName evidence="1">Uncharacterized protein</fullName>
    </submittedName>
</protein>